<keyword evidence="3" id="KW-0808">Transferase</keyword>
<dbReference type="CDD" id="cd07423">
    <property type="entry name" value="MPP_Prp_like"/>
    <property type="match status" value="1"/>
</dbReference>
<dbReference type="Gene3D" id="3.40.50.300">
    <property type="entry name" value="P-loop containing nucleotide triphosphate hydrolases"/>
    <property type="match status" value="1"/>
</dbReference>
<gene>
    <name evidence="3" type="ORF">EV213_11926</name>
</gene>
<evidence type="ECO:0000259" key="1">
    <source>
        <dbReference type="Pfam" id="PF00149"/>
    </source>
</evidence>
<keyword evidence="4" id="KW-1185">Reference proteome</keyword>
<dbReference type="InterPro" id="IPR029052">
    <property type="entry name" value="Metallo-depent_PP-like"/>
</dbReference>
<reference evidence="3 4" key="1">
    <citation type="submission" date="2019-03" db="EMBL/GenBank/DDBJ databases">
        <title>Genomic Encyclopedia of Type Strains, Phase IV (KMG-IV): sequencing the most valuable type-strain genomes for metagenomic binning, comparative biology and taxonomic classification.</title>
        <authorList>
            <person name="Goeker M."/>
        </authorList>
    </citation>
    <scope>NUCLEOTIDE SEQUENCE [LARGE SCALE GENOMIC DNA]</scope>
    <source>
        <strain evidence="3 4">DSM 28697</strain>
    </source>
</reference>
<accession>A0A4V3D4H3</accession>
<comment type="caution">
    <text evidence="3">The sequence shown here is derived from an EMBL/GenBank/DDBJ whole genome shotgun (WGS) entry which is preliminary data.</text>
</comment>
<dbReference type="InterPro" id="IPR006186">
    <property type="entry name" value="Ser/Thr-sp_prot-phosphatase"/>
</dbReference>
<dbReference type="GO" id="GO:0005737">
    <property type="term" value="C:cytoplasm"/>
    <property type="evidence" value="ECO:0007669"/>
    <property type="project" value="TreeGrafter"/>
</dbReference>
<dbReference type="InterPro" id="IPR004843">
    <property type="entry name" value="Calcineurin-like_PHP"/>
</dbReference>
<dbReference type="Pfam" id="PF00149">
    <property type="entry name" value="Metallophos"/>
    <property type="match status" value="1"/>
</dbReference>
<feature type="domain" description="Polynucleotide kinase-phosphatase ligase" evidence="2">
    <location>
        <begin position="487"/>
        <end position="858"/>
    </location>
</feature>
<dbReference type="PANTHER" id="PTHR42850">
    <property type="entry name" value="METALLOPHOSPHOESTERASE"/>
    <property type="match status" value="1"/>
</dbReference>
<dbReference type="NCBIfam" id="TIGR04075">
    <property type="entry name" value="bacter_Pnkp"/>
    <property type="match status" value="1"/>
</dbReference>
<dbReference type="RefSeq" id="WP_133581765.1">
    <property type="nucleotide sequence ID" value="NZ_SNYJ01000019.1"/>
</dbReference>
<evidence type="ECO:0000259" key="2">
    <source>
        <dbReference type="Pfam" id="PF16542"/>
    </source>
</evidence>
<dbReference type="SUPFAM" id="SSF56300">
    <property type="entry name" value="Metallo-dependent phosphatases"/>
    <property type="match status" value="1"/>
</dbReference>
<dbReference type="InterPro" id="IPR032380">
    <property type="entry name" value="PNKP_ligase_dom"/>
</dbReference>
<dbReference type="AlphaFoldDB" id="A0A4V3D4H3"/>
<keyword evidence="3" id="KW-0418">Kinase</keyword>
<dbReference type="PANTHER" id="PTHR42850:SF7">
    <property type="entry name" value="BIS(5'-NUCLEOSYL)-TETRAPHOSPHATASE PRPE [ASYMMETRICAL]"/>
    <property type="match status" value="1"/>
</dbReference>
<dbReference type="GO" id="GO:0016301">
    <property type="term" value="F:kinase activity"/>
    <property type="evidence" value="ECO:0007669"/>
    <property type="project" value="UniProtKB-KW"/>
</dbReference>
<sequence>MKITLPHAGIVVLVGASNSGKTTMLERLVHEKKVLPSEIVSSDSFREAVGDTDFIQWKQRPKHESDVLYERYETLSKEAFSVMHQLVEARCRMNKLTIIDATHLQPEYRRVYVNMAKATHVPVVAVLLDVPLDLLLERDATRLHSRGKKRVEQQNQQFRKERRDIDKEEFDNVYVVHSPESLELFRASHPLQIDVGSGIDVIGDVHGCYEELIALLDKLGYRENEDGLYIHPEGRRFLSLGDIMSRGPQSLETMRFFLIHIKKGLAYMTDSNHGWKIARWFDGRRVKLTHGDELMEKEWNAYASTAPKQEVDQLKQELKTMLLQAPSHYLLEQNNVVTAVVTHAGMKDKWIGKQSAAISDMCRYGETEGTDDTGRPIRKDWTVTHKTSELIIWGHDPRPQPLLVQQTMNIDQGVVFGGQLTALRYPERVIVSVDAKKDYAEMKDSPLVRWEQKRLKPPGISNYLQGYRVDTEELGTVRLASTLVKSAIETFSTAALPLEQIPYLPPTMSPPPKPSSRPDYLEHPEGAIAYFRAHGVDRLIAQKKHMGSRAVILLFANDDAAKRTIGTAIRGVIYTRTGRRFFDPLMEEKVLHTMQSELLENGYFRDYETDYVLLDTEIMPWNLKAADLIQRQYGHVAKTALLDREQLLQKLEMSTQEYEKLDEWIAEYKHKYANAEAFARVFQRYCWPVTGLKDIQIAPFHVLAHSDQTFEKHPHSWHMEMNKTLAERSTLFVETDYREITDEASEVACTTWWEELTEAGHEGIVIKPQSFVPRYKGKLIQPALKVRGRSYLSMIYGMDYLDTENLVRLKGRKTGKKQKMALKEFALGLEGVRRFVDRQTLERVHECVLATLAMESDPADPRL</sequence>
<evidence type="ECO:0000313" key="3">
    <source>
        <dbReference type="EMBL" id="TDQ36237.1"/>
    </source>
</evidence>
<dbReference type="SUPFAM" id="SSF56091">
    <property type="entry name" value="DNA ligase/mRNA capping enzyme, catalytic domain"/>
    <property type="match status" value="1"/>
</dbReference>
<protein>
    <submittedName>
        <fullName evidence="3">Polynucleotide 3'-phosphatase /polynucleotide 5'-hydroxyl-kinase /polynucleotide 2',3'-cyclic phosphate phosphodiesterase</fullName>
    </submittedName>
</protein>
<dbReference type="Pfam" id="PF13671">
    <property type="entry name" value="AAA_33"/>
    <property type="match status" value="1"/>
</dbReference>
<dbReference type="PRINTS" id="PR00114">
    <property type="entry name" value="STPHPHTASE"/>
</dbReference>
<evidence type="ECO:0000313" key="4">
    <source>
        <dbReference type="Proteomes" id="UP000295632"/>
    </source>
</evidence>
<dbReference type="InterPro" id="IPR024028">
    <property type="entry name" value="PNKP_bac"/>
</dbReference>
<name>A0A4V3D4H3_9BACI</name>
<dbReference type="Gene3D" id="3.30.470.30">
    <property type="entry name" value="DNA ligase/mRNA capping enzyme"/>
    <property type="match status" value="2"/>
</dbReference>
<dbReference type="InterPro" id="IPR041780">
    <property type="entry name" value="MPP_PrpE-like"/>
</dbReference>
<dbReference type="GO" id="GO:0016791">
    <property type="term" value="F:phosphatase activity"/>
    <property type="evidence" value="ECO:0007669"/>
    <property type="project" value="TreeGrafter"/>
</dbReference>
<feature type="domain" description="Calcineurin-like phosphoesterase" evidence="1">
    <location>
        <begin position="199"/>
        <end position="398"/>
    </location>
</feature>
<dbReference type="InterPro" id="IPR050126">
    <property type="entry name" value="Ap4A_hydrolase"/>
</dbReference>
<dbReference type="InterPro" id="IPR027417">
    <property type="entry name" value="P-loop_NTPase"/>
</dbReference>
<dbReference type="SUPFAM" id="SSF52540">
    <property type="entry name" value="P-loop containing nucleoside triphosphate hydrolases"/>
    <property type="match status" value="1"/>
</dbReference>
<dbReference type="OrthoDB" id="9807890at2"/>
<dbReference type="Gene3D" id="3.60.21.10">
    <property type="match status" value="1"/>
</dbReference>
<dbReference type="Proteomes" id="UP000295632">
    <property type="component" value="Unassembled WGS sequence"/>
</dbReference>
<dbReference type="Pfam" id="PF16542">
    <property type="entry name" value="PNKP_ligase"/>
    <property type="match status" value="1"/>
</dbReference>
<organism evidence="3 4">
    <name type="scientific">Aureibacillus halotolerans</name>
    <dbReference type="NCBI Taxonomy" id="1508390"/>
    <lineage>
        <taxon>Bacteria</taxon>
        <taxon>Bacillati</taxon>
        <taxon>Bacillota</taxon>
        <taxon>Bacilli</taxon>
        <taxon>Bacillales</taxon>
        <taxon>Bacillaceae</taxon>
        <taxon>Aureibacillus</taxon>
    </lineage>
</organism>
<dbReference type="EMBL" id="SNYJ01000019">
    <property type="protein sequence ID" value="TDQ36237.1"/>
    <property type="molecule type" value="Genomic_DNA"/>
</dbReference>
<proteinExistence type="predicted"/>